<evidence type="ECO:0000313" key="2">
    <source>
        <dbReference type="Ensembl" id="ENSMALP00000017671.1"/>
    </source>
</evidence>
<dbReference type="GO" id="GO:0009435">
    <property type="term" value="P:NAD+ biosynthetic process"/>
    <property type="evidence" value="ECO:0007669"/>
    <property type="project" value="InterPro"/>
</dbReference>
<dbReference type="Ensembl" id="ENSMALT00000018018.1">
    <property type="protein sequence ID" value="ENSMALP00000017671.1"/>
    <property type="gene ID" value="ENSMALG00000012321.1"/>
</dbReference>
<dbReference type="PANTHER" id="PTHR14084">
    <property type="entry name" value="KYNURENINASE"/>
    <property type="match status" value="1"/>
</dbReference>
<reference evidence="2" key="1">
    <citation type="submission" date="2025-08" db="UniProtKB">
        <authorList>
            <consortium name="Ensembl"/>
        </authorList>
    </citation>
    <scope>IDENTIFICATION</scope>
</reference>
<dbReference type="GO" id="GO:0005737">
    <property type="term" value="C:cytoplasm"/>
    <property type="evidence" value="ECO:0007669"/>
    <property type="project" value="InterPro"/>
</dbReference>
<dbReference type="GO" id="GO:0030170">
    <property type="term" value="F:pyridoxal phosphate binding"/>
    <property type="evidence" value="ECO:0007669"/>
    <property type="project" value="InterPro"/>
</dbReference>
<evidence type="ECO:0008006" key="4">
    <source>
        <dbReference type="Google" id="ProtNLM"/>
    </source>
</evidence>
<evidence type="ECO:0000256" key="1">
    <source>
        <dbReference type="ARBA" id="ARBA00022898"/>
    </source>
</evidence>
<dbReference type="InterPro" id="IPR015422">
    <property type="entry name" value="PyrdxlP-dep_Trfase_small"/>
</dbReference>
<dbReference type="GO" id="GO:0043420">
    <property type="term" value="P:anthranilate metabolic process"/>
    <property type="evidence" value="ECO:0007669"/>
    <property type="project" value="TreeGrafter"/>
</dbReference>
<protein>
    <recommendedName>
        <fullName evidence="4">Kynureninase</fullName>
    </recommendedName>
</protein>
<dbReference type="Gene3D" id="3.90.1150.10">
    <property type="entry name" value="Aspartate Aminotransferase, domain 1"/>
    <property type="match status" value="1"/>
</dbReference>
<dbReference type="AlphaFoldDB" id="A0A3Q3QQF8"/>
<proteinExistence type="predicted"/>
<organism evidence="2 3">
    <name type="scientific">Monopterus albus</name>
    <name type="common">Swamp eel</name>
    <dbReference type="NCBI Taxonomy" id="43700"/>
    <lineage>
        <taxon>Eukaryota</taxon>
        <taxon>Metazoa</taxon>
        <taxon>Chordata</taxon>
        <taxon>Craniata</taxon>
        <taxon>Vertebrata</taxon>
        <taxon>Euteleostomi</taxon>
        <taxon>Actinopterygii</taxon>
        <taxon>Neopterygii</taxon>
        <taxon>Teleostei</taxon>
        <taxon>Neoteleostei</taxon>
        <taxon>Acanthomorphata</taxon>
        <taxon>Anabantaria</taxon>
        <taxon>Synbranchiformes</taxon>
        <taxon>Synbranchidae</taxon>
        <taxon>Monopterus</taxon>
    </lineage>
</organism>
<dbReference type="InterPro" id="IPR010111">
    <property type="entry name" value="Kynureninase"/>
</dbReference>
<dbReference type="PANTHER" id="PTHR14084:SF0">
    <property type="entry name" value="KYNURENINASE"/>
    <property type="match status" value="1"/>
</dbReference>
<dbReference type="Proteomes" id="UP000261600">
    <property type="component" value="Unplaced"/>
</dbReference>
<reference evidence="2" key="2">
    <citation type="submission" date="2025-09" db="UniProtKB">
        <authorList>
            <consortium name="Ensembl"/>
        </authorList>
    </citation>
    <scope>IDENTIFICATION</scope>
</reference>
<dbReference type="STRING" id="43700.ENSMALP00000017671"/>
<dbReference type="GO" id="GO:0019441">
    <property type="term" value="P:L-tryptophan catabolic process to kynurenine"/>
    <property type="evidence" value="ECO:0007669"/>
    <property type="project" value="TreeGrafter"/>
</dbReference>
<keyword evidence="1" id="KW-0663">Pyridoxal phosphate</keyword>
<evidence type="ECO:0000313" key="3">
    <source>
        <dbReference type="Proteomes" id="UP000261600"/>
    </source>
</evidence>
<dbReference type="GO" id="GO:0030429">
    <property type="term" value="F:kynureninase activity"/>
    <property type="evidence" value="ECO:0007669"/>
    <property type="project" value="InterPro"/>
</dbReference>
<name>A0A3Q3QQF8_MONAL</name>
<sequence>MSPTSSEAYIKLDKPQNVREKFLVCNTLDLHSSDLSLADGTEECMYLVGNSLGLQPKIVRRYLDEELEKWAKRGIRGHTKGAHPWAWAENNIEDLMVRTIGVTLHFSTSCNMYDQIYKYYLLRLLHRDWCGLITFH</sequence>
<keyword evidence="3" id="KW-1185">Reference proteome</keyword>
<accession>A0A3Q3QQF8</accession>